<feature type="domain" description="Saposin B-type" evidence="8">
    <location>
        <begin position="75"/>
        <end position="157"/>
    </location>
</feature>
<evidence type="ECO:0000256" key="5">
    <source>
        <dbReference type="ARBA" id="ARBA00023157"/>
    </source>
</evidence>
<dbReference type="InterPro" id="IPR008138">
    <property type="entry name" value="SapB_2"/>
</dbReference>
<feature type="chain" id="PRO_5043564959" description="Prosaposin" evidence="7">
    <location>
        <begin position="20"/>
        <end position="844"/>
    </location>
</feature>
<dbReference type="PROSITE" id="PS51110">
    <property type="entry name" value="SAP_A"/>
    <property type="match status" value="1"/>
</dbReference>
<keyword evidence="5" id="KW-1015">Disulfide bond</keyword>
<evidence type="ECO:0000256" key="2">
    <source>
        <dbReference type="ARBA" id="ARBA00022525"/>
    </source>
</evidence>
<feature type="domain" description="Saposin B-type" evidence="8">
    <location>
        <begin position="284"/>
        <end position="364"/>
    </location>
</feature>
<comment type="caution">
    <text evidence="10">The sequence shown here is derived from an EMBL/GenBank/DDBJ whole genome shotgun (WGS) entry which is preliminary data.</text>
</comment>
<keyword evidence="3 7" id="KW-0732">Signal</keyword>
<dbReference type="GO" id="GO:0005764">
    <property type="term" value="C:lysosome"/>
    <property type="evidence" value="ECO:0007669"/>
    <property type="project" value="InterPro"/>
</dbReference>
<dbReference type="InterPro" id="IPR007856">
    <property type="entry name" value="SapB_1"/>
</dbReference>
<evidence type="ECO:0000313" key="11">
    <source>
        <dbReference type="Proteomes" id="UP001431783"/>
    </source>
</evidence>
<feature type="signal peptide" evidence="7">
    <location>
        <begin position="1"/>
        <end position="19"/>
    </location>
</feature>
<feature type="domain" description="Saposin A-type" evidence="9">
    <location>
        <begin position="31"/>
        <end position="71"/>
    </location>
</feature>
<evidence type="ECO:0000256" key="1">
    <source>
        <dbReference type="ARBA" id="ARBA00004613"/>
    </source>
</evidence>
<evidence type="ECO:0000256" key="6">
    <source>
        <dbReference type="ARBA" id="ARBA00023180"/>
    </source>
</evidence>
<keyword evidence="4" id="KW-0677">Repeat</keyword>
<reference evidence="10 11" key="1">
    <citation type="submission" date="2023-03" db="EMBL/GenBank/DDBJ databases">
        <title>Genome insight into feeding habits of ladybird beetles.</title>
        <authorList>
            <person name="Li H.-S."/>
            <person name="Huang Y.-H."/>
            <person name="Pang H."/>
        </authorList>
    </citation>
    <scope>NUCLEOTIDE SEQUENCE [LARGE SCALE GENOMIC DNA]</scope>
    <source>
        <strain evidence="10">SYSU_2023b</strain>
        <tissue evidence="10">Whole body</tissue>
    </source>
</reference>
<dbReference type="Proteomes" id="UP001431783">
    <property type="component" value="Unassembled WGS sequence"/>
</dbReference>
<name>A0AAW1U8L9_9CUCU</name>
<evidence type="ECO:0000256" key="4">
    <source>
        <dbReference type="ARBA" id="ARBA00022737"/>
    </source>
</evidence>
<dbReference type="InterPro" id="IPR011001">
    <property type="entry name" value="Saposin-like"/>
</dbReference>
<dbReference type="Pfam" id="PF02199">
    <property type="entry name" value="SapA"/>
    <property type="match status" value="1"/>
</dbReference>
<gene>
    <name evidence="10" type="ORF">WA026_003719</name>
</gene>
<evidence type="ECO:0000256" key="3">
    <source>
        <dbReference type="ARBA" id="ARBA00022729"/>
    </source>
</evidence>
<feature type="domain" description="Saposin B-type" evidence="8">
    <location>
        <begin position="663"/>
        <end position="742"/>
    </location>
</feature>
<dbReference type="GO" id="GO:0016020">
    <property type="term" value="C:membrane"/>
    <property type="evidence" value="ECO:0007669"/>
    <property type="project" value="GOC"/>
</dbReference>
<evidence type="ECO:0008006" key="12">
    <source>
        <dbReference type="Google" id="ProtNLM"/>
    </source>
</evidence>
<dbReference type="SMART" id="SM00741">
    <property type="entry name" value="SapB"/>
    <property type="match status" value="7"/>
</dbReference>
<keyword evidence="2" id="KW-0964">Secreted</keyword>
<dbReference type="SMART" id="SM00162">
    <property type="entry name" value="SAPA"/>
    <property type="match status" value="1"/>
</dbReference>
<organism evidence="10 11">
    <name type="scientific">Henosepilachna vigintioctopunctata</name>
    <dbReference type="NCBI Taxonomy" id="420089"/>
    <lineage>
        <taxon>Eukaryota</taxon>
        <taxon>Metazoa</taxon>
        <taxon>Ecdysozoa</taxon>
        <taxon>Arthropoda</taxon>
        <taxon>Hexapoda</taxon>
        <taxon>Insecta</taxon>
        <taxon>Pterygota</taxon>
        <taxon>Neoptera</taxon>
        <taxon>Endopterygota</taxon>
        <taxon>Coleoptera</taxon>
        <taxon>Polyphaga</taxon>
        <taxon>Cucujiformia</taxon>
        <taxon>Coccinelloidea</taxon>
        <taxon>Coccinellidae</taxon>
        <taxon>Epilachninae</taxon>
        <taxon>Epilachnini</taxon>
        <taxon>Henosepilachna</taxon>
    </lineage>
</organism>
<dbReference type="PROSITE" id="PS50015">
    <property type="entry name" value="SAP_B"/>
    <property type="match status" value="7"/>
</dbReference>
<keyword evidence="11" id="KW-1185">Reference proteome</keyword>
<dbReference type="InterPro" id="IPR008139">
    <property type="entry name" value="SaposinB_dom"/>
</dbReference>
<dbReference type="PANTHER" id="PTHR11480:SF3">
    <property type="entry name" value="BCDNA.GH08312"/>
    <property type="match status" value="1"/>
</dbReference>
<dbReference type="SUPFAM" id="SSF47862">
    <property type="entry name" value="Saposin"/>
    <property type="match status" value="7"/>
</dbReference>
<dbReference type="InterPro" id="IPR008373">
    <property type="entry name" value="Saposin"/>
</dbReference>
<dbReference type="Pfam" id="PF03489">
    <property type="entry name" value="SapB_2"/>
    <property type="match status" value="7"/>
</dbReference>
<keyword evidence="6" id="KW-0325">Glycoprotein</keyword>
<comment type="subcellular location">
    <subcellularLocation>
        <location evidence="1">Secreted</location>
    </subcellularLocation>
</comment>
<feature type="domain" description="Saposin B-type" evidence="8">
    <location>
        <begin position="176"/>
        <end position="255"/>
    </location>
</feature>
<dbReference type="InterPro" id="IPR051428">
    <property type="entry name" value="Sphingo_Act-Surfact_Prot"/>
</dbReference>
<dbReference type="AlphaFoldDB" id="A0AAW1U8L9"/>
<feature type="domain" description="Saposin B-type" evidence="8">
    <location>
        <begin position="748"/>
        <end position="829"/>
    </location>
</feature>
<dbReference type="FunFam" id="1.10.225.10:FF:000002">
    <property type="entry name" value="prosaposin isoform X2"/>
    <property type="match status" value="3"/>
</dbReference>
<feature type="domain" description="Saposin B-type" evidence="8">
    <location>
        <begin position="537"/>
        <end position="618"/>
    </location>
</feature>
<dbReference type="Pfam" id="PF05184">
    <property type="entry name" value="SapB_1"/>
    <property type="match status" value="4"/>
</dbReference>
<evidence type="ECO:0000259" key="8">
    <source>
        <dbReference type="PROSITE" id="PS50015"/>
    </source>
</evidence>
<accession>A0AAW1U8L9</accession>
<dbReference type="PRINTS" id="PR01797">
    <property type="entry name" value="SAPOSIN"/>
</dbReference>
<feature type="domain" description="Saposin B-type" evidence="8">
    <location>
        <begin position="442"/>
        <end position="523"/>
    </location>
</feature>
<protein>
    <recommendedName>
        <fullName evidence="12">Prosaposin</fullName>
    </recommendedName>
</protein>
<sequence length="844" mass="94869">MKSLLLIALELMIIGVALSSTVPPSTTQTPHLLGAKECTWGPSYWCQNLTSAAGCHATKHCIQTDWVHRKLPPDNSNVCQTCLKMVKEARDQLLSNETQDLIKQVFEGTCKLVQFKPIVDECDKIVDNFIPDLIDTLASEMNPQVVCSVAGLCNNQKYQHLLEQEEINTPQISKKDNEPCNGCVTVVNTMQKKFDALPQDEVLQNMLMLCRSAGSLSDACSNIVLSYFTSIYNHIKEHFNSNEVCHLSGQCSAIFHTHDEPQNKGIQITPISHIGYVPVHENSDDLQCEFCQQLVNHLRDILVANTTEEEFRKVLLGLCKQTKSFTDECVALVDEYYPVAYQFLLEELNATVACHILGMCPKKLEDENTPIVPLLPESSADTLEIRPVFNKPKLIRVPLKKNIQTVQVVSIPANNLPNIGKPEDAQLPIDLLISPVHQLRYNKEVCEFCQFFLHYVQQEITRPSTETEIKNVIEKACNKLPSSINTTCVNFVEMYEPAVIALLAQEIDPSQICPLIRACPSDDVRDVDVFMQQDISDNSKCPLCLFAVQKLEEMVKDKKTEEDIESALDKLCSNLPKELSNECQNFVDTYTKELVEMIVADLNPQEVCVYLKLCTDKKPAPSVIKPVSNPQMFSGQPETNAILDNTLNGVVMNNKPINVDGFKNVECVLCKFLMQEIETVLQNNEVSIVDAVLNICDVVPNPIHDDCVKFIDQYGLTVIRLIEEVTNPTDVCPILQLCGSHLNNMKVEIFDCPICEAAVWAMEKILANPKVDHEIKHVLEKTCRALPAHDQDKCREIIEKYGTEIFELIERMTSKQLICHKIGICGVGSHLKMQDTEDRLTITV</sequence>
<dbReference type="EMBL" id="JARQZJ010000061">
    <property type="protein sequence ID" value="KAK9878890.1"/>
    <property type="molecule type" value="Genomic_DNA"/>
</dbReference>
<dbReference type="PANTHER" id="PTHR11480">
    <property type="entry name" value="SAPOSIN-RELATED"/>
    <property type="match status" value="1"/>
</dbReference>
<dbReference type="GO" id="GO:0006665">
    <property type="term" value="P:sphingolipid metabolic process"/>
    <property type="evidence" value="ECO:0007669"/>
    <property type="project" value="InterPro"/>
</dbReference>
<evidence type="ECO:0000256" key="7">
    <source>
        <dbReference type="SAM" id="SignalP"/>
    </source>
</evidence>
<evidence type="ECO:0000313" key="10">
    <source>
        <dbReference type="EMBL" id="KAK9878890.1"/>
    </source>
</evidence>
<proteinExistence type="predicted"/>
<evidence type="ECO:0000259" key="9">
    <source>
        <dbReference type="PROSITE" id="PS51110"/>
    </source>
</evidence>
<dbReference type="GO" id="GO:0005576">
    <property type="term" value="C:extracellular region"/>
    <property type="evidence" value="ECO:0007669"/>
    <property type="project" value="UniProtKB-SubCell"/>
</dbReference>
<dbReference type="Gene3D" id="1.10.225.10">
    <property type="entry name" value="Saposin-like"/>
    <property type="match status" value="7"/>
</dbReference>
<dbReference type="InterPro" id="IPR003119">
    <property type="entry name" value="SAP_A"/>
</dbReference>